<keyword evidence="3" id="KW-0949">S-adenosyl-L-methionine</keyword>
<evidence type="ECO:0000256" key="3">
    <source>
        <dbReference type="ARBA" id="ARBA00022691"/>
    </source>
</evidence>
<keyword evidence="4" id="KW-0479">Metal-binding</keyword>
<dbReference type="PROSITE" id="PS51918">
    <property type="entry name" value="RADICAL_SAM"/>
    <property type="match status" value="1"/>
</dbReference>
<dbReference type="SFLD" id="SFLDG01389">
    <property type="entry name" value="menaquinone_synthsis_involved"/>
    <property type="match status" value="1"/>
</dbReference>
<dbReference type="GO" id="GO:0044689">
    <property type="term" value="F:7,8-didemethyl-8-hydroxy-5-deazariboflavin synthase activity"/>
    <property type="evidence" value="ECO:0007669"/>
    <property type="project" value="TreeGrafter"/>
</dbReference>
<keyword evidence="5" id="KW-0408">Iron</keyword>
<dbReference type="Pfam" id="PF04055">
    <property type="entry name" value="Radical_SAM"/>
    <property type="match status" value="1"/>
</dbReference>
<dbReference type="SFLD" id="SFLDS00029">
    <property type="entry name" value="Radical_SAM"/>
    <property type="match status" value="1"/>
</dbReference>
<evidence type="ECO:0000259" key="7">
    <source>
        <dbReference type="PROSITE" id="PS51918"/>
    </source>
</evidence>
<reference evidence="8" key="1">
    <citation type="submission" date="2018-05" db="EMBL/GenBank/DDBJ databases">
        <authorList>
            <person name="Lanie J.A."/>
            <person name="Ng W.-L."/>
            <person name="Kazmierczak K.M."/>
            <person name="Andrzejewski T.M."/>
            <person name="Davidsen T.M."/>
            <person name="Wayne K.J."/>
            <person name="Tettelin H."/>
            <person name="Glass J.I."/>
            <person name="Rusch D."/>
            <person name="Podicherti R."/>
            <person name="Tsui H.-C.T."/>
            <person name="Winkler M.E."/>
        </authorList>
    </citation>
    <scope>NUCLEOTIDE SEQUENCE</scope>
</reference>
<dbReference type="EMBL" id="UINC01003860">
    <property type="protein sequence ID" value="SVA09858.1"/>
    <property type="molecule type" value="Genomic_DNA"/>
</dbReference>
<dbReference type="GO" id="GO:0016765">
    <property type="term" value="F:transferase activity, transferring alkyl or aryl (other than methyl) groups"/>
    <property type="evidence" value="ECO:0007669"/>
    <property type="project" value="InterPro"/>
</dbReference>
<dbReference type="InterPro" id="IPR034405">
    <property type="entry name" value="F420"/>
</dbReference>
<dbReference type="Gene3D" id="3.20.20.70">
    <property type="entry name" value="Aldolase class I"/>
    <property type="match status" value="1"/>
</dbReference>
<dbReference type="CDD" id="cd01335">
    <property type="entry name" value="Radical_SAM"/>
    <property type="match status" value="1"/>
</dbReference>
<dbReference type="InterPro" id="IPR020050">
    <property type="entry name" value="FO_synthase_su2"/>
</dbReference>
<sequence length="401" mass="44884">MADNELAGHLNWRERLSAMPVPLCVSSDSFLLTCLETLTNGSRISVEDGVLLFEHESLSSVCALADMVKSARFGDYVYFNENLHVNTTNICVLACRFCAFRKGPRHSEAYALSVEEFIHRIEPFSDRIDEVHSVGGLHPEWTIEHYIDLFRSVRRRYPHIHLKALTAVEIKHIANRSRLSVRATLKALSDSGLDSLPGGGAEILVDSVRDRICRGKETSNEYLQIHGIAHSLGIQTNCTMLFGTVETSVQRVIHMDRLRNQQDLSGGFQCFVPYPFLPDMTRIPEAQLATSTEVIRVIAVSRLMLDNIPHIKAYRMNIGDHTAAMSLRAGADDIDGTIGHEEIMHEAGSSTKMDTSTDELARLIEQTESIPVKRNSIYSKFSLFNGDNHRDIRILPIAGRA</sequence>
<feature type="domain" description="Radical SAM core" evidence="7">
    <location>
        <begin position="77"/>
        <end position="309"/>
    </location>
</feature>
<proteinExistence type="predicted"/>
<dbReference type="PIRSF" id="PIRSF004762">
    <property type="entry name" value="CHP00423"/>
    <property type="match status" value="1"/>
</dbReference>
<evidence type="ECO:0000256" key="6">
    <source>
        <dbReference type="ARBA" id="ARBA00023014"/>
    </source>
</evidence>
<dbReference type="AlphaFoldDB" id="A0A381T2Q6"/>
<evidence type="ECO:0000256" key="2">
    <source>
        <dbReference type="ARBA" id="ARBA00022485"/>
    </source>
</evidence>
<comment type="cofactor">
    <cofactor evidence="1">
        <name>[4Fe-4S] cluster</name>
        <dbReference type="ChEBI" id="CHEBI:49883"/>
    </cofactor>
</comment>
<dbReference type="GO" id="GO:0051539">
    <property type="term" value="F:4 iron, 4 sulfur cluster binding"/>
    <property type="evidence" value="ECO:0007669"/>
    <property type="project" value="UniProtKB-KW"/>
</dbReference>
<dbReference type="Pfam" id="PF19288">
    <property type="entry name" value="CofH_C"/>
    <property type="match status" value="1"/>
</dbReference>
<protein>
    <recommendedName>
        <fullName evidence="7">Radical SAM core domain-containing protein</fullName>
    </recommendedName>
</protein>
<evidence type="ECO:0000256" key="4">
    <source>
        <dbReference type="ARBA" id="ARBA00022723"/>
    </source>
</evidence>
<evidence type="ECO:0000313" key="8">
    <source>
        <dbReference type="EMBL" id="SVA09858.1"/>
    </source>
</evidence>
<dbReference type="InterPro" id="IPR045567">
    <property type="entry name" value="CofH/MnqC-like_C"/>
</dbReference>
<evidence type="ECO:0000256" key="1">
    <source>
        <dbReference type="ARBA" id="ARBA00001966"/>
    </source>
</evidence>
<dbReference type="InterPro" id="IPR007197">
    <property type="entry name" value="rSAM"/>
</dbReference>
<dbReference type="InterPro" id="IPR013785">
    <property type="entry name" value="Aldolase_TIM"/>
</dbReference>
<dbReference type="PANTHER" id="PTHR43076">
    <property type="entry name" value="FO SYNTHASE (COFH)"/>
    <property type="match status" value="1"/>
</dbReference>
<organism evidence="8">
    <name type="scientific">marine metagenome</name>
    <dbReference type="NCBI Taxonomy" id="408172"/>
    <lineage>
        <taxon>unclassified sequences</taxon>
        <taxon>metagenomes</taxon>
        <taxon>ecological metagenomes</taxon>
    </lineage>
</organism>
<name>A0A381T2Q6_9ZZZZ</name>
<dbReference type="NCBIfam" id="TIGR00423">
    <property type="entry name" value="CofH family radical SAM protein"/>
    <property type="match status" value="1"/>
</dbReference>
<accession>A0A381T2Q6</accession>
<dbReference type="InterPro" id="IPR058240">
    <property type="entry name" value="rSAM_sf"/>
</dbReference>
<keyword evidence="6" id="KW-0411">Iron-sulfur</keyword>
<keyword evidence="2" id="KW-0004">4Fe-4S</keyword>
<dbReference type="GO" id="GO:0046872">
    <property type="term" value="F:metal ion binding"/>
    <property type="evidence" value="ECO:0007669"/>
    <property type="project" value="UniProtKB-KW"/>
</dbReference>
<dbReference type="SUPFAM" id="SSF102114">
    <property type="entry name" value="Radical SAM enzymes"/>
    <property type="match status" value="1"/>
</dbReference>
<dbReference type="SFLD" id="SFLDF00343">
    <property type="entry name" value="aminofutalosine_synthase_(mqnE"/>
    <property type="match status" value="1"/>
</dbReference>
<gene>
    <name evidence="8" type="ORF">METZ01_LOCUS62712</name>
</gene>
<evidence type="ECO:0000256" key="5">
    <source>
        <dbReference type="ARBA" id="ARBA00023004"/>
    </source>
</evidence>
<dbReference type="SFLD" id="SFLDG01064">
    <property type="entry name" value="F420__menaquinone_cofactor_bio"/>
    <property type="match status" value="1"/>
</dbReference>
<dbReference type="PANTHER" id="PTHR43076:SF7">
    <property type="entry name" value="AMINODEOXYFUTALOSINE SYNTHASE"/>
    <property type="match status" value="1"/>
</dbReference>